<sequence length="307" mass="35011">MFLSFVYRIYCKEVLILKKVAFIIDSSANVLADESRDIYLVPLNIIETRDSDEKVYNASTGIDLETLDERIKGGSKFKTSQSSIGLLHQTVEELTKKYDYVIGLPISEKLSSNYATWKSLETEFKDKFFVFNLGSVEVWITWFLESIREFLKERNNELDPKELETFITKKKKNYGGVLVVSDVSQLIAGGRLKGFKAVFVKTLKLKLLISMMASSGGLEYFDKTKTDAAAKKEVLNFLDKKVNLLNKKIKRAVVITTILDPKEREKVAQEFQSLLKDKVTIEQAMFSPVIAIHTGFSNYAFLVEMED</sequence>
<dbReference type="InterPro" id="IPR003797">
    <property type="entry name" value="DegV"/>
</dbReference>
<dbReference type="PANTHER" id="PTHR33434">
    <property type="entry name" value="DEGV DOMAIN-CONTAINING PROTEIN DR_1986-RELATED"/>
    <property type="match status" value="1"/>
</dbReference>
<dbReference type="KEGG" id="mtuy:H3143_01105"/>
<dbReference type="InterPro" id="IPR050270">
    <property type="entry name" value="DegV_domain_contain"/>
</dbReference>
<organism evidence="2 3">
    <name type="scientific">Mycoplasma tullyi</name>
    <dbReference type="NCBI Taxonomy" id="1612150"/>
    <lineage>
        <taxon>Bacteria</taxon>
        <taxon>Bacillati</taxon>
        <taxon>Mycoplasmatota</taxon>
        <taxon>Mollicutes</taxon>
        <taxon>Mycoplasmataceae</taxon>
        <taxon>Mycoplasma</taxon>
    </lineage>
</organism>
<dbReference type="EMBL" id="CP059674">
    <property type="protein sequence ID" value="QMT98841.1"/>
    <property type="molecule type" value="Genomic_DNA"/>
</dbReference>
<keyword evidence="3" id="KW-1185">Reference proteome</keyword>
<evidence type="ECO:0000256" key="1">
    <source>
        <dbReference type="ARBA" id="ARBA00023121"/>
    </source>
</evidence>
<name>A0A7D7YL98_9MOLU</name>
<dbReference type="GO" id="GO:0008289">
    <property type="term" value="F:lipid binding"/>
    <property type="evidence" value="ECO:0007669"/>
    <property type="project" value="UniProtKB-KW"/>
</dbReference>
<dbReference type="PANTHER" id="PTHR33434:SF2">
    <property type="entry name" value="FATTY ACID-BINDING PROTEIN TM_1468"/>
    <property type="match status" value="1"/>
</dbReference>
<dbReference type="Pfam" id="PF02645">
    <property type="entry name" value="DegV"/>
    <property type="match status" value="1"/>
</dbReference>
<dbReference type="Gene3D" id="3.40.50.10170">
    <property type="match status" value="1"/>
</dbReference>
<protein>
    <submittedName>
        <fullName evidence="2">DegV family EDD domain-containing protein</fullName>
    </submittedName>
</protein>
<dbReference type="Proteomes" id="UP000514704">
    <property type="component" value="Chromosome"/>
</dbReference>
<evidence type="ECO:0000313" key="2">
    <source>
        <dbReference type="EMBL" id="QMT98841.1"/>
    </source>
</evidence>
<dbReference type="NCBIfam" id="TIGR00762">
    <property type="entry name" value="DegV"/>
    <property type="match status" value="1"/>
</dbReference>
<keyword evidence="1" id="KW-0446">Lipid-binding</keyword>
<reference evidence="2 3" key="1">
    <citation type="journal article" date="2017" name="Int. J. Syst. Evol. Microbiol.">
        <title>Mycoplasma tullyi sp. nov., isolated from penguins of the genus Spheniscus.</title>
        <authorList>
            <person name="Yavari C.A."/>
            <person name="Ramirez A.S."/>
            <person name="Nicholas R.A.J."/>
            <person name="Radford A.D."/>
            <person name="Darby A.C."/>
            <person name="Bradbury J.M."/>
        </authorList>
    </citation>
    <scope>NUCLEOTIDE SEQUENCE [LARGE SCALE GENOMIC DNA]</scope>
    <source>
        <strain evidence="2 3">56A97T</strain>
    </source>
</reference>
<dbReference type="SUPFAM" id="SSF82549">
    <property type="entry name" value="DAK1/DegV-like"/>
    <property type="match status" value="1"/>
</dbReference>
<proteinExistence type="predicted"/>
<accession>A0A7D7YL98</accession>
<dbReference type="PROSITE" id="PS51482">
    <property type="entry name" value="DEGV"/>
    <property type="match status" value="1"/>
</dbReference>
<dbReference type="InterPro" id="IPR043168">
    <property type="entry name" value="DegV_C"/>
</dbReference>
<evidence type="ECO:0000313" key="3">
    <source>
        <dbReference type="Proteomes" id="UP000514704"/>
    </source>
</evidence>
<dbReference type="AlphaFoldDB" id="A0A7D7YL98"/>
<gene>
    <name evidence="2" type="ORF">H3143_01105</name>
</gene>
<dbReference type="Gene3D" id="3.30.1180.10">
    <property type="match status" value="1"/>
</dbReference>